<comment type="caution">
    <text evidence="2">The sequence shown here is derived from an EMBL/GenBank/DDBJ whole genome shotgun (WGS) entry which is preliminary data.</text>
</comment>
<name>A0A1J5PSY9_9ZZZZ</name>
<dbReference type="InterPro" id="IPR019681">
    <property type="entry name" value="DUF2530"/>
</dbReference>
<organism evidence="2">
    <name type="scientific">mine drainage metagenome</name>
    <dbReference type="NCBI Taxonomy" id="410659"/>
    <lineage>
        <taxon>unclassified sequences</taxon>
        <taxon>metagenomes</taxon>
        <taxon>ecological metagenomes</taxon>
    </lineage>
</organism>
<gene>
    <name evidence="2" type="ORF">GALL_441140</name>
</gene>
<reference evidence="2" key="1">
    <citation type="submission" date="2016-10" db="EMBL/GenBank/DDBJ databases">
        <title>Sequence of Gallionella enrichment culture.</title>
        <authorList>
            <person name="Poehlein A."/>
            <person name="Muehling M."/>
            <person name="Daniel R."/>
        </authorList>
    </citation>
    <scope>NUCLEOTIDE SEQUENCE</scope>
</reference>
<dbReference type="AlphaFoldDB" id="A0A1J5PSY9"/>
<proteinExistence type="predicted"/>
<evidence type="ECO:0008006" key="3">
    <source>
        <dbReference type="Google" id="ProtNLM"/>
    </source>
</evidence>
<keyword evidence="1" id="KW-1133">Transmembrane helix</keyword>
<protein>
    <recommendedName>
        <fullName evidence="3">DUF2530 domain-containing protein</fullName>
    </recommendedName>
</protein>
<feature type="transmembrane region" description="Helical" evidence="1">
    <location>
        <begin position="21"/>
        <end position="46"/>
    </location>
</feature>
<dbReference type="EMBL" id="MLJW01002578">
    <property type="protein sequence ID" value="OIQ74242.1"/>
    <property type="molecule type" value="Genomic_DNA"/>
</dbReference>
<dbReference type="Pfam" id="PF10745">
    <property type="entry name" value="DUF2530"/>
    <property type="match status" value="1"/>
</dbReference>
<keyword evidence="1" id="KW-0472">Membrane</keyword>
<accession>A0A1J5PSY9</accession>
<keyword evidence="1" id="KW-0812">Transmembrane</keyword>
<evidence type="ECO:0000256" key="1">
    <source>
        <dbReference type="SAM" id="Phobius"/>
    </source>
</evidence>
<feature type="transmembrane region" description="Helical" evidence="1">
    <location>
        <begin position="52"/>
        <end position="71"/>
    </location>
</feature>
<sequence>MPSVLSMALRPERRRASPPPLAVDLRVVSLAGMAAWAVATVVGVLTWRLSDAPWTVPATCLAGLALGALGLRWDRRHRGDVPAAPGGRAAPR</sequence>
<evidence type="ECO:0000313" key="2">
    <source>
        <dbReference type="EMBL" id="OIQ74242.1"/>
    </source>
</evidence>